<evidence type="ECO:0000313" key="2">
    <source>
        <dbReference type="Proteomes" id="UP000095287"/>
    </source>
</evidence>
<dbReference type="AlphaFoldDB" id="A0A1I8AC18"/>
<keyword evidence="2" id="KW-1185">Reference proteome</keyword>
<organism evidence="2 3">
    <name type="scientific">Steinernema glaseri</name>
    <dbReference type="NCBI Taxonomy" id="37863"/>
    <lineage>
        <taxon>Eukaryota</taxon>
        <taxon>Metazoa</taxon>
        <taxon>Ecdysozoa</taxon>
        <taxon>Nematoda</taxon>
        <taxon>Chromadorea</taxon>
        <taxon>Rhabditida</taxon>
        <taxon>Tylenchina</taxon>
        <taxon>Panagrolaimomorpha</taxon>
        <taxon>Strongyloidoidea</taxon>
        <taxon>Steinernematidae</taxon>
        <taxon>Steinernema</taxon>
    </lineage>
</organism>
<feature type="compositionally biased region" description="Acidic residues" evidence="1">
    <location>
        <begin position="72"/>
        <end position="104"/>
    </location>
</feature>
<dbReference type="WBParaSite" id="L893_g4369.t1">
    <property type="protein sequence ID" value="L893_g4369.t1"/>
    <property type="gene ID" value="L893_g4369"/>
</dbReference>
<protein>
    <submittedName>
        <fullName evidence="3">Phage shock protein A</fullName>
    </submittedName>
</protein>
<accession>A0A1I8AC18</accession>
<name>A0A1I8AC18_9BILA</name>
<reference evidence="3" key="1">
    <citation type="submission" date="2016-11" db="UniProtKB">
        <authorList>
            <consortium name="WormBaseParasite"/>
        </authorList>
    </citation>
    <scope>IDENTIFICATION</scope>
</reference>
<proteinExistence type="predicted"/>
<feature type="compositionally biased region" description="Polar residues" evidence="1">
    <location>
        <begin position="112"/>
        <end position="121"/>
    </location>
</feature>
<feature type="region of interest" description="Disordered" evidence="1">
    <location>
        <begin position="63"/>
        <end position="121"/>
    </location>
</feature>
<dbReference type="Proteomes" id="UP000095287">
    <property type="component" value="Unplaced"/>
</dbReference>
<sequence length="121" mass="13577">VYQRKEESVTAAQNEIETMVESESMIREDVLNEKFEKIDQLKSDMSDITAAVLNVDGVSDEISQQIAAQEQGNEENEDVEEEQDLQENEEEPEVPEQGNDDGSESYDPGQESDVSSESTEE</sequence>
<evidence type="ECO:0000313" key="3">
    <source>
        <dbReference type="WBParaSite" id="L893_g4369.t1"/>
    </source>
</evidence>
<evidence type="ECO:0000256" key="1">
    <source>
        <dbReference type="SAM" id="MobiDB-lite"/>
    </source>
</evidence>